<dbReference type="Pfam" id="PF06985">
    <property type="entry name" value="HET"/>
    <property type="match status" value="1"/>
</dbReference>
<dbReference type="KEGG" id="bcom:BAUCODRAFT_40396"/>
<dbReference type="PANTHER" id="PTHR24148">
    <property type="entry name" value="ANKYRIN REPEAT DOMAIN-CONTAINING PROTEIN 39 HOMOLOG-RELATED"/>
    <property type="match status" value="1"/>
</dbReference>
<dbReference type="OrthoDB" id="2157530at2759"/>
<dbReference type="STRING" id="717646.M2N6C3"/>
<evidence type="ECO:0000313" key="2">
    <source>
        <dbReference type="EMBL" id="EMC99613.1"/>
    </source>
</evidence>
<keyword evidence="3" id="KW-1185">Reference proteome</keyword>
<proteinExistence type="predicted"/>
<sequence length="128" mass="14318">VFHYGNLKSAKTSIRLAQILPGSGSKGVAIDLIESFVSGRGKGLYDALSYTWGSGERNKNVTCNGRRLAVTQTLLEALQRFRDPVNTVTLWIDQICICQERIKERNQQVSMMGDIFTNARKVIVWLGE</sequence>
<dbReference type="eggNOG" id="ENOG502TDH9">
    <property type="taxonomic scope" value="Eukaryota"/>
</dbReference>
<dbReference type="AlphaFoldDB" id="M2N6C3"/>
<reference evidence="2 3" key="1">
    <citation type="journal article" date="2012" name="PLoS Pathog.">
        <title>Diverse lifestyles and strategies of plant pathogenesis encoded in the genomes of eighteen Dothideomycetes fungi.</title>
        <authorList>
            <person name="Ohm R.A."/>
            <person name="Feau N."/>
            <person name="Henrissat B."/>
            <person name="Schoch C.L."/>
            <person name="Horwitz B.A."/>
            <person name="Barry K.W."/>
            <person name="Condon B.J."/>
            <person name="Copeland A.C."/>
            <person name="Dhillon B."/>
            <person name="Glaser F."/>
            <person name="Hesse C.N."/>
            <person name="Kosti I."/>
            <person name="LaButti K."/>
            <person name="Lindquist E.A."/>
            <person name="Lucas S."/>
            <person name="Salamov A.A."/>
            <person name="Bradshaw R.E."/>
            <person name="Ciuffetti L."/>
            <person name="Hamelin R.C."/>
            <person name="Kema G.H.J."/>
            <person name="Lawrence C."/>
            <person name="Scott J.A."/>
            <person name="Spatafora J.W."/>
            <person name="Turgeon B.G."/>
            <person name="de Wit P.J.G.M."/>
            <person name="Zhong S."/>
            <person name="Goodwin S.B."/>
            <person name="Grigoriev I.V."/>
        </authorList>
    </citation>
    <scope>NUCLEOTIDE SEQUENCE [LARGE SCALE GENOMIC DNA]</scope>
    <source>
        <strain evidence="2 3">UAMH 10762</strain>
    </source>
</reference>
<feature type="non-terminal residue" evidence="2">
    <location>
        <position position="1"/>
    </location>
</feature>
<dbReference type="GeneID" id="19113980"/>
<gene>
    <name evidence="2" type="ORF">BAUCODRAFT_40396</name>
</gene>
<dbReference type="HOGENOM" id="CLU_004184_6_2_1"/>
<dbReference type="InterPro" id="IPR052895">
    <property type="entry name" value="HetReg/Transcr_Mod"/>
</dbReference>
<protein>
    <recommendedName>
        <fullName evidence="1">Heterokaryon incompatibility domain-containing protein</fullName>
    </recommendedName>
</protein>
<organism evidence="2 3">
    <name type="scientific">Baudoinia panamericana (strain UAMH 10762)</name>
    <name type="common">Angels' share fungus</name>
    <name type="synonym">Baudoinia compniacensis (strain UAMH 10762)</name>
    <dbReference type="NCBI Taxonomy" id="717646"/>
    <lineage>
        <taxon>Eukaryota</taxon>
        <taxon>Fungi</taxon>
        <taxon>Dikarya</taxon>
        <taxon>Ascomycota</taxon>
        <taxon>Pezizomycotina</taxon>
        <taxon>Dothideomycetes</taxon>
        <taxon>Dothideomycetidae</taxon>
        <taxon>Mycosphaerellales</taxon>
        <taxon>Teratosphaeriaceae</taxon>
        <taxon>Baudoinia</taxon>
    </lineage>
</organism>
<dbReference type="RefSeq" id="XP_007673031.1">
    <property type="nucleotide sequence ID" value="XM_007674841.1"/>
</dbReference>
<evidence type="ECO:0000313" key="3">
    <source>
        <dbReference type="Proteomes" id="UP000011761"/>
    </source>
</evidence>
<evidence type="ECO:0000259" key="1">
    <source>
        <dbReference type="Pfam" id="PF06985"/>
    </source>
</evidence>
<feature type="non-terminal residue" evidence="2">
    <location>
        <position position="128"/>
    </location>
</feature>
<dbReference type="EMBL" id="KB445551">
    <property type="protein sequence ID" value="EMC99613.1"/>
    <property type="molecule type" value="Genomic_DNA"/>
</dbReference>
<dbReference type="PANTHER" id="PTHR24148:SF64">
    <property type="entry name" value="HETEROKARYON INCOMPATIBILITY DOMAIN-CONTAINING PROTEIN"/>
    <property type="match status" value="1"/>
</dbReference>
<dbReference type="InterPro" id="IPR010730">
    <property type="entry name" value="HET"/>
</dbReference>
<name>M2N6C3_BAUPA</name>
<accession>M2N6C3</accession>
<dbReference type="Proteomes" id="UP000011761">
    <property type="component" value="Unassembled WGS sequence"/>
</dbReference>
<dbReference type="OMA" id="CICQERI"/>
<feature type="domain" description="Heterokaryon incompatibility" evidence="1">
    <location>
        <begin position="45"/>
        <end position="128"/>
    </location>
</feature>